<reference evidence="2" key="1">
    <citation type="journal article" date="2020" name="Stud. Mycol.">
        <title>101 Dothideomycetes genomes: a test case for predicting lifestyles and emergence of pathogens.</title>
        <authorList>
            <person name="Haridas S."/>
            <person name="Albert R."/>
            <person name="Binder M."/>
            <person name="Bloem J."/>
            <person name="Labutti K."/>
            <person name="Salamov A."/>
            <person name="Andreopoulos B."/>
            <person name="Baker S."/>
            <person name="Barry K."/>
            <person name="Bills G."/>
            <person name="Bluhm B."/>
            <person name="Cannon C."/>
            <person name="Castanera R."/>
            <person name="Culley D."/>
            <person name="Daum C."/>
            <person name="Ezra D."/>
            <person name="Gonzalez J."/>
            <person name="Henrissat B."/>
            <person name="Kuo A."/>
            <person name="Liang C."/>
            <person name="Lipzen A."/>
            <person name="Lutzoni F."/>
            <person name="Magnuson J."/>
            <person name="Mondo S."/>
            <person name="Nolan M."/>
            <person name="Ohm R."/>
            <person name="Pangilinan J."/>
            <person name="Park H.-J."/>
            <person name="Ramirez L."/>
            <person name="Alfaro M."/>
            <person name="Sun H."/>
            <person name="Tritt A."/>
            <person name="Yoshinaga Y."/>
            <person name="Zwiers L.-H."/>
            <person name="Turgeon B."/>
            <person name="Goodwin S."/>
            <person name="Spatafora J."/>
            <person name="Crous P."/>
            <person name="Grigoriev I."/>
        </authorList>
    </citation>
    <scope>NUCLEOTIDE SEQUENCE</scope>
    <source>
        <strain evidence="2">CBS 113818</strain>
    </source>
</reference>
<evidence type="ECO:0000313" key="3">
    <source>
        <dbReference type="Proteomes" id="UP000799424"/>
    </source>
</evidence>
<dbReference type="AlphaFoldDB" id="A0A6A7AIH4"/>
<gene>
    <name evidence="2" type="ORF">CC86DRAFT_401233</name>
</gene>
<evidence type="ECO:0000256" key="1">
    <source>
        <dbReference type="SAM" id="MobiDB-lite"/>
    </source>
</evidence>
<sequence>MARMAASRRAQKLKKSAVGQPSGPTAIPQRSSASIFAESMVRWKSFRPEQNKLTPPQQLINFILRQVKDEPFLWMVCRRVSRAFRREVEYMFQQTWLKETVLMPLDIASAAAPPWPVTFSDFENFVQYYEDEPGSQWWAQDLGAVTRIGLGINDTYISDAIIPCVEIHQATGEISINWKKLFTSCFKEEFLLSTLQAEQGIHTPSTAPWDLAYPIVHLKRIACDPESNVQNLPDYAMRVAVRQRRALVYGWFRPDDEQESEYKDAVKGAISRLQRCSDSIRVSELLHGRRLKSAEGSGWIYYVEDPELHGWKQWGWRRNRFADADWYNHAWEDSKDRGRTTWSEHAVVVEAERMARAWEKGLDWHM</sequence>
<dbReference type="OrthoDB" id="3798198at2759"/>
<accession>A0A6A7AIH4</accession>
<keyword evidence="3" id="KW-1185">Reference proteome</keyword>
<name>A0A6A7AIH4_9PLEO</name>
<protein>
    <submittedName>
        <fullName evidence="2">Uncharacterized protein</fullName>
    </submittedName>
</protein>
<feature type="region of interest" description="Disordered" evidence="1">
    <location>
        <begin position="1"/>
        <end position="31"/>
    </location>
</feature>
<dbReference type="EMBL" id="MU006217">
    <property type="protein sequence ID" value="KAF2832469.1"/>
    <property type="molecule type" value="Genomic_DNA"/>
</dbReference>
<evidence type="ECO:0000313" key="2">
    <source>
        <dbReference type="EMBL" id="KAF2832469.1"/>
    </source>
</evidence>
<dbReference type="Proteomes" id="UP000799424">
    <property type="component" value="Unassembled WGS sequence"/>
</dbReference>
<organism evidence="2 3">
    <name type="scientific">Ophiobolus disseminans</name>
    <dbReference type="NCBI Taxonomy" id="1469910"/>
    <lineage>
        <taxon>Eukaryota</taxon>
        <taxon>Fungi</taxon>
        <taxon>Dikarya</taxon>
        <taxon>Ascomycota</taxon>
        <taxon>Pezizomycotina</taxon>
        <taxon>Dothideomycetes</taxon>
        <taxon>Pleosporomycetidae</taxon>
        <taxon>Pleosporales</taxon>
        <taxon>Pleosporineae</taxon>
        <taxon>Phaeosphaeriaceae</taxon>
        <taxon>Ophiobolus</taxon>
    </lineage>
</organism>
<proteinExistence type="predicted"/>